<dbReference type="Gene3D" id="2.20.100.10">
    <property type="entry name" value="Thrombospondin type-1 (TSP1) repeat"/>
    <property type="match status" value="1"/>
</dbReference>
<dbReference type="EMBL" id="DS268419">
    <property type="protein sequence ID" value="EFO86908.1"/>
    <property type="molecule type" value="Genomic_DNA"/>
</dbReference>
<keyword evidence="4" id="KW-0732">Signal</keyword>
<dbReference type="PRINTS" id="PR01705">
    <property type="entry name" value="TSP1REPEAT"/>
</dbReference>
<feature type="chain" id="PRO_5003175963" evidence="4">
    <location>
        <begin position="18"/>
        <end position="310"/>
    </location>
</feature>
<dbReference type="STRING" id="31234.E3LYS9"/>
<dbReference type="GO" id="GO:0001764">
    <property type="term" value="P:neuron migration"/>
    <property type="evidence" value="ECO:0007669"/>
    <property type="project" value="EnsemblMetazoa"/>
</dbReference>
<evidence type="ECO:0000256" key="1">
    <source>
        <dbReference type="ARBA" id="ARBA00022737"/>
    </source>
</evidence>
<proteinExistence type="predicted"/>
<dbReference type="GO" id="GO:0060828">
    <property type="term" value="P:regulation of canonical Wnt signaling pathway"/>
    <property type="evidence" value="ECO:0007669"/>
    <property type="project" value="EnsemblMetazoa"/>
</dbReference>
<dbReference type="AlphaFoldDB" id="E3LYS9"/>
<feature type="signal peptide" evidence="4">
    <location>
        <begin position="1"/>
        <end position="17"/>
    </location>
</feature>
<keyword evidence="2" id="KW-1015">Disulfide bond</keyword>
<dbReference type="FunCoup" id="E3LYS9">
    <property type="interactions" value="61"/>
</dbReference>
<dbReference type="SUPFAM" id="SSF82895">
    <property type="entry name" value="TSP-1 type 1 repeat"/>
    <property type="match status" value="2"/>
</dbReference>
<feature type="transmembrane region" description="Helical" evidence="3">
    <location>
        <begin position="250"/>
        <end position="275"/>
    </location>
</feature>
<evidence type="ECO:0000256" key="3">
    <source>
        <dbReference type="SAM" id="Phobius"/>
    </source>
</evidence>
<keyword evidence="6" id="KW-1185">Reference proteome</keyword>
<gene>
    <name evidence="5" type="ORF">CRE_04513</name>
</gene>
<accession>E3LYS9</accession>
<dbReference type="PANTHER" id="PTHR22906">
    <property type="entry name" value="PROPERDIN"/>
    <property type="match status" value="1"/>
</dbReference>
<evidence type="ECO:0000256" key="4">
    <source>
        <dbReference type="SAM" id="SignalP"/>
    </source>
</evidence>
<keyword evidence="3" id="KW-0472">Membrane</keyword>
<protein>
    <submittedName>
        <fullName evidence="5">Uncharacterized protein</fullName>
    </submittedName>
</protein>
<dbReference type="Pfam" id="PF00090">
    <property type="entry name" value="TSP_1"/>
    <property type="match status" value="1"/>
</dbReference>
<keyword evidence="3" id="KW-0812">Transmembrane</keyword>
<sequence>MFWAFFIFFIHAGLAHSLSTKCTSDNGIFCECSQENSEIKIWNCIRPGGWSAWSKWSKCREGVRKRRRNCNNPLPIATICYGAKVEKQKCAVSSNIPEYLFGEWTSWNPWSRCDCNSNQRLRSRHCKGNSCEGCDKQYEDCLPGSCPVSKKWSSWTDWVDYGSIANLCQLTFLCNLGIEQVRYSAWCSSSNVANVDVGFRTEVQESNKHAEWSEWNMHPGVTYRYRILRNSSISIEHHLLSRSTSSCLPLYFAIPIFCFSILTGFILQNIILCVVNRCQRKFSKLTYSYDSDPRDYPSHLIRSPKDESFW</sequence>
<dbReference type="InterPro" id="IPR000884">
    <property type="entry name" value="TSP1_rpt"/>
</dbReference>
<dbReference type="InterPro" id="IPR036383">
    <property type="entry name" value="TSP1_rpt_sf"/>
</dbReference>
<dbReference type="HOGENOM" id="CLU_897846_0_0_1"/>
<dbReference type="Proteomes" id="UP000008281">
    <property type="component" value="Unassembled WGS sequence"/>
</dbReference>
<name>E3LYS9_CAERE</name>
<keyword evidence="1" id="KW-0677">Repeat</keyword>
<organism evidence="6">
    <name type="scientific">Caenorhabditis remanei</name>
    <name type="common">Caenorhabditis vulgaris</name>
    <dbReference type="NCBI Taxonomy" id="31234"/>
    <lineage>
        <taxon>Eukaryota</taxon>
        <taxon>Metazoa</taxon>
        <taxon>Ecdysozoa</taxon>
        <taxon>Nematoda</taxon>
        <taxon>Chromadorea</taxon>
        <taxon>Rhabditida</taxon>
        <taxon>Rhabditina</taxon>
        <taxon>Rhabditomorpha</taxon>
        <taxon>Rhabditoidea</taxon>
        <taxon>Rhabditidae</taxon>
        <taxon>Peloderinae</taxon>
        <taxon>Caenorhabditis</taxon>
    </lineage>
</organism>
<dbReference type="eggNOG" id="ENOG502TH1V">
    <property type="taxonomic scope" value="Eukaryota"/>
</dbReference>
<dbReference type="PANTHER" id="PTHR22906:SF42">
    <property type="entry name" value="ABNORMAL CELL MIGRATION PROTEIN 21"/>
    <property type="match status" value="1"/>
</dbReference>
<evidence type="ECO:0000256" key="2">
    <source>
        <dbReference type="ARBA" id="ARBA00023157"/>
    </source>
</evidence>
<dbReference type="InParanoid" id="E3LYS9"/>
<dbReference type="SMART" id="SM00209">
    <property type="entry name" value="TSP1"/>
    <property type="match status" value="2"/>
</dbReference>
<dbReference type="GO" id="GO:0097402">
    <property type="term" value="P:neuroblast migration"/>
    <property type="evidence" value="ECO:0007669"/>
    <property type="project" value="EnsemblMetazoa"/>
</dbReference>
<evidence type="ECO:0000313" key="6">
    <source>
        <dbReference type="Proteomes" id="UP000008281"/>
    </source>
</evidence>
<dbReference type="PROSITE" id="PS50092">
    <property type="entry name" value="TSP1"/>
    <property type="match status" value="2"/>
</dbReference>
<evidence type="ECO:0000313" key="5">
    <source>
        <dbReference type="EMBL" id="EFO86908.1"/>
    </source>
</evidence>
<reference evidence="5" key="1">
    <citation type="submission" date="2007-07" db="EMBL/GenBank/DDBJ databases">
        <title>PCAP assembly of the Caenorhabditis remanei genome.</title>
        <authorList>
            <consortium name="The Caenorhabditis remanei Sequencing Consortium"/>
            <person name="Wilson R.K."/>
        </authorList>
    </citation>
    <scope>NUCLEOTIDE SEQUENCE [LARGE SCALE GENOMIC DNA]</scope>
    <source>
        <strain evidence="5">PB4641</strain>
    </source>
</reference>
<keyword evidence="3" id="KW-1133">Transmembrane helix</keyword>
<dbReference type="OrthoDB" id="446173at2759"/>
<dbReference type="GO" id="GO:0035545">
    <property type="term" value="P:determination of left/right asymmetry in nervous system"/>
    <property type="evidence" value="ECO:0007669"/>
    <property type="project" value="EnsemblMetazoa"/>
</dbReference>
<dbReference type="GO" id="GO:0030334">
    <property type="term" value="P:regulation of cell migration"/>
    <property type="evidence" value="ECO:0007669"/>
    <property type="project" value="EnsemblMetazoa"/>
</dbReference>
<dbReference type="InterPro" id="IPR052065">
    <property type="entry name" value="Compl_asym_regulator"/>
</dbReference>
<dbReference type="OMA" id="KIWNCIR"/>